<dbReference type="InterPro" id="IPR037523">
    <property type="entry name" value="VOC_core"/>
</dbReference>
<dbReference type="Pfam" id="PF00903">
    <property type="entry name" value="Glyoxalase"/>
    <property type="match status" value="1"/>
</dbReference>
<evidence type="ECO:0000313" key="2">
    <source>
        <dbReference type="EMBL" id="MDP5226943.1"/>
    </source>
</evidence>
<dbReference type="EMBL" id="JAVALS010000003">
    <property type="protein sequence ID" value="MDP5226943.1"/>
    <property type="molecule type" value="Genomic_DNA"/>
</dbReference>
<dbReference type="Proteomes" id="UP001232725">
    <property type="component" value="Unassembled WGS sequence"/>
</dbReference>
<protein>
    <submittedName>
        <fullName evidence="2">VOC family protein</fullName>
    </submittedName>
</protein>
<name>A0ABT9IMX4_9MICC</name>
<dbReference type="PANTHER" id="PTHR36437">
    <property type="entry name" value="GLYOXALASE/BLEOMYCIN RESISTANCE PROTEIN/DIOXYGENASE"/>
    <property type="match status" value="1"/>
</dbReference>
<accession>A0ABT9IMX4</accession>
<proteinExistence type="predicted"/>
<comment type="caution">
    <text evidence="2">The sequence shown here is derived from an EMBL/GenBank/DDBJ whole genome shotgun (WGS) entry which is preliminary data.</text>
</comment>
<reference evidence="2 3" key="1">
    <citation type="submission" date="2023-08" db="EMBL/GenBank/DDBJ databases">
        <title>Arthrobacter horti sp. nov., isolated from forest soil.</title>
        <authorList>
            <person name="Park M."/>
        </authorList>
    </citation>
    <scope>NUCLEOTIDE SEQUENCE [LARGE SCALE GENOMIC DNA]</scope>
    <source>
        <strain evidence="2 3">YJM1</strain>
    </source>
</reference>
<dbReference type="SUPFAM" id="SSF54593">
    <property type="entry name" value="Glyoxalase/Bleomycin resistance protein/Dihydroxybiphenyl dioxygenase"/>
    <property type="match status" value="1"/>
</dbReference>
<dbReference type="PANTHER" id="PTHR36437:SF2">
    <property type="entry name" value="GLYOXALASE_BLEOMYCIN RESISTANCE PROTEIN_DIOXYGENASE"/>
    <property type="match status" value="1"/>
</dbReference>
<dbReference type="InterPro" id="IPR029068">
    <property type="entry name" value="Glyas_Bleomycin-R_OHBP_Dase"/>
</dbReference>
<dbReference type="PROSITE" id="PS51819">
    <property type="entry name" value="VOC"/>
    <property type="match status" value="1"/>
</dbReference>
<dbReference type="Gene3D" id="3.10.180.10">
    <property type="entry name" value="2,3-Dihydroxybiphenyl 1,2-Dioxygenase, domain 1"/>
    <property type="match status" value="1"/>
</dbReference>
<feature type="domain" description="VOC" evidence="1">
    <location>
        <begin position="2"/>
        <end position="125"/>
    </location>
</feature>
<gene>
    <name evidence="2" type="ORF">Q9R02_07260</name>
</gene>
<sequence length="125" mass="13270">MRVKMCSIHVTDPAAAHAVYTEKFGFASLMAMPEANLFIVQNPSIPGGPGLLLEPSDNPIGEDYRARVYEAGMPAIVLGVDDVAAEAERLAGLGLRVVGEPVVHPSGTFVDVDDSCGNLIRLHQD</sequence>
<organism evidence="2 3">
    <name type="scientific">Arthrobacter horti</name>
    <dbReference type="NCBI Taxonomy" id="3068273"/>
    <lineage>
        <taxon>Bacteria</taxon>
        <taxon>Bacillati</taxon>
        <taxon>Actinomycetota</taxon>
        <taxon>Actinomycetes</taxon>
        <taxon>Micrococcales</taxon>
        <taxon>Micrococcaceae</taxon>
        <taxon>Arthrobacter</taxon>
    </lineage>
</organism>
<dbReference type="RefSeq" id="WP_305995986.1">
    <property type="nucleotide sequence ID" value="NZ_JAVALS010000003.1"/>
</dbReference>
<evidence type="ECO:0000259" key="1">
    <source>
        <dbReference type="PROSITE" id="PS51819"/>
    </source>
</evidence>
<keyword evidence="3" id="KW-1185">Reference proteome</keyword>
<dbReference type="InterPro" id="IPR004360">
    <property type="entry name" value="Glyas_Fos-R_dOase_dom"/>
</dbReference>
<evidence type="ECO:0000313" key="3">
    <source>
        <dbReference type="Proteomes" id="UP001232725"/>
    </source>
</evidence>